<protein>
    <submittedName>
        <fullName evidence="1">Uncharacterized protein</fullName>
    </submittedName>
</protein>
<dbReference type="Proteomes" id="UP000054485">
    <property type="component" value="Unassembled WGS sequence"/>
</dbReference>
<dbReference type="EMBL" id="KN835972">
    <property type="protein sequence ID" value="KIK33311.1"/>
    <property type="molecule type" value="Genomic_DNA"/>
</dbReference>
<evidence type="ECO:0000313" key="1">
    <source>
        <dbReference type="EMBL" id="KIK33311.1"/>
    </source>
</evidence>
<dbReference type="HOGENOM" id="CLU_2352417_0_0_1"/>
<name>A0A0C9ZV79_9AGAM</name>
<organism evidence="1 2">
    <name type="scientific">Suillus luteus UH-Slu-Lm8-n1</name>
    <dbReference type="NCBI Taxonomy" id="930992"/>
    <lineage>
        <taxon>Eukaryota</taxon>
        <taxon>Fungi</taxon>
        <taxon>Dikarya</taxon>
        <taxon>Basidiomycota</taxon>
        <taxon>Agaricomycotina</taxon>
        <taxon>Agaricomycetes</taxon>
        <taxon>Agaricomycetidae</taxon>
        <taxon>Boletales</taxon>
        <taxon>Suillineae</taxon>
        <taxon>Suillaceae</taxon>
        <taxon>Suillus</taxon>
    </lineage>
</organism>
<sequence length="97" mass="11042">CNYIILGHQISHHLREFHGIQGADHVRVDCSWDYCDRTISKENLARHVQEAHRKCSRAHTTSTPTREPVQVSGGRCQSHYFLLRMIDADCAISGISI</sequence>
<proteinExistence type="predicted"/>
<dbReference type="AlphaFoldDB" id="A0A0C9ZV79"/>
<evidence type="ECO:0000313" key="2">
    <source>
        <dbReference type="Proteomes" id="UP000054485"/>
    </source>
</evidence>
<reference evidence="1 2" key="1">
    <citation type="submission" date="2014-04" db="EMBL/GenBank/DDBJ databases">
        <authorList>
            <consortium name="DOE Joint Genome Institute"/>
            <person name="Kuo A."/>
            <person name="Ruytinx J."/>
            <person name="Rineau F."/>
            <person name="Colpaert J."/>
            <person name="Kohler A."/>
            <person name="Nagy L.G."/>
            <person name="Floudas D."/>
            <person name="Copeland A."/>
            <person name="Barry K.W."/>
            <person name="Cichocki N."/>
            <person name="Veneault-Fourrey C."/>
            <person name="LaButti K."/>
            <person name="Lindquist E.A."/>
            <person name="Lipzen A."/>
            <person name="Lundell T."/>
            <person name="Morin E."/>
            <person name="Murat C."/>
            <person name="Sun H."/>
            <person name="Tunlid A."/>
            <person name="Henrissat B."/>
            <person name="Grigoriev I.V."/>
            <person name="Hibbett D.S."/>
            <person name="Martin F."/>
            <person name="Nordberg H.P."/>
            <person name="Cantor M.N."/>
            <person name="Hua S.X."/>
        </authorList>
    </citation>
    <scope>NUCLEOTIDE SEQUENCE [LARGE SCALE GENOMIC DNA]</scope>
    <source>
        <strain evidence="1 2">UH-Slu-Lm8-n1</strain>
    </source>
</reference>
<accession>A0A0C9ZV79</accession>
<reference evidence="2" key="2">
    <citation type="submission" date="2015-01" db="EMBL/GenBank/DDBJ databases">
        <title>Evolutionary Origins and Diversification of the Mycorrhizal Mutualists.</title>
        <authorList>
            <consortium name="DOE Joint Genome Institute"/>
            <consortium name="Mycorrhizal Genomics Consortium"/>
            <person name="Kohler A."/>
            <person name="Kuo A."/>
            <person name="Nagy L.G."/>
            <person name="Floudas D."/>
            <person name="Copeland A."/>
            <person name="Barry K.W."/>
            <person name="Cichocki N."/>
            <person name="Veneault-Fourrey C."/>
            <person name="LaButti K."/>
            <person name="Lindquist E.A."/>
            <person name="Lipzen A."/>
            <person name="Lundell T."/>
            <person name="Morin E."/>
            <person name="Murat C."/>
            <person name="Riley R."/>
            <person name="Ohm R."/>
            <person name="Sun H."/>
            <person name="Tunlid A."/>
            <person name="Henrissat B."/>
            <person name="Grigoriev I.V."/>
            <person name="Hibbett D.S."/>
            <person name="Martin F."/>
        </authorList>
    </citation>
    <scope>NUCLEOTIDE SEQUENCE [LARGE SCALE GENOMIC DNA]</scope>
    <source>
        <strain evidence="2">UH-Slu-Lm8-n1</strain>
    </source>
</reference>
<keyword evidence="2" id="KW-1185">Reference proteome</keyword>
<feature type="non-terminal residue" evidence="1">
    <location>
        <position position="1"/>
    </location>
</feature>
<dbReference type="InParanoid" id="A0A0C9ZV79"/>
<gene>
    <name evidence="1" type="ORF">CY34DRAFT_99819</name>
</gene>
<dbReference type="OrthoDB" id="10261408at2759"/>